<feature type="compositionally biased region" description="Basic and acidic residues" evidence="1">
    <location>
        <begin position="206"/>
        <end position="215"/>
    </location>
</feature>
<feature type="compositionally biased region" description="Gly residues" evidence="1">
    <location>
        <begin position="192"/>
        <end position="202"/>
    </location>
</feature>
<keyword evidence="3" id="KW-1185">Reference proteome</keyword>
<evidence type="ECO:0000313" key="2">
    <source>
        <dbReference type="EMBL" id="CAL4169654.1"/>
    </source>
</evidence>
<feature type="compositionally biased region" description="Polar residues" evidence="1">
    <location>
        <begin position="96"/>
        <end position="106"/>
    </location>
</feature>
<feature type="compositionally biased region" description="Polar residues" evidence="1">
    <location>
        <begin position="62"/>
        <end position="75"/>
    </location>
</feature>
<comment type="caution">
    <text evidence="2">The sequence shown here is derived from an EMBL/GenBank/DDBJ whole genome shotgun (WGS) entry which is preliminary data.</text>
</comment>
<feature type="compositionally biased region" description="Polar residues" evidence="1">
    <location>
        <begin position="132"/>
        <end position="143"/>
    </location>
</feature>
<dbReference type="EMBL" id="CAXKWB010050343">
    <property type="protein sequence ID" value="CAL4169654.1"/>
    <property type="molecule type" value="Genomic_DNA"/>
</dbReference>
<reference evidence="2 3" key="1">
    <citation type="submission" date="2024-05" db="EMBL/GenBank/DDBJ databases">
        <authorList>
            <person name="Wallberg A."/>
        </authorList>
    </citation>
    <scope>NUCLEOTIDE SEQUENCE [LARGE SCALE GENOMIC DNA]</scope>
</reference>
<accession>A0AAV2SBR2</accession>
<feature type="region of interest" description="Disordered" evidence="1">
    <location>
        <begin position="20"/>
        <end position="236"/>
    </location>
</feature>
<name>A0AAV2SBR2_MEGNR</name>
<feature type="compositionally biased region" description="Basic and acidic residues" evidence="1">
    <location>
        <begin position="144"/>
        <end position="158"/>
    </location>
</feature>
<dbReference type="Proteomes" id="UP001497623">
    <property type="component" value="Unassembled WGS sequence"/>
</dbReference>
<organism evidence="2 3">
    <name type="scientific">Meganyctiphanes norvegica</name>
    <name type="common">Northern krill</name>
    <name type="synonym">Thysanopoda norvegica</name>
    <dbReference type="NCBI Taxonomy" id="48144"/>
    <lineage>
        <taxon>Eukaryota</taxon>
        <taxon>Metazoa</taxon>
        <taxon>Ecdysozoa</taxon>
        <taxon>Arthropoda</taxon>
        <taxon>Crustacea</taxon>
        <taxon>Multicrustacea</taxon>
        <taxon>Malacostraca</taxon>
        <taxon>Eumalacostraca</taxon>
        <taxon>Eucarida</taxon>
        <taxon>Euphausiacea</taxon>
        <taxon>Euphausiidae</taxon>
        <taxon>Meganyctiphanes</taxon>
    </lineage>
</organism>
<protein>
    <submittedName>
        <fullName evidence="2">Uncharacterized protein</fullName>
    </submittedName>
</protein>
<evidence type="ECO:0000313" key="3">
    <source>
        <dbReference type="Proteomes" id="UP001497623"/>
    </source>
</evidence>
<evidence type="ECO:0000256" key="1">
    <source>
        <dbReference type="SAM" id="MobiDB-lite"/>
    </source>
</evidence>
<proteinExistence type="predicted"/>
<gene>
    <name evidence="2" type="ORF">MNOR_LOCUS33904</name>
</gene>
<feature type="compositionally biased region" description="Polar residues" evidence="1">
    <location>
        <begin position="159"/>
        <end position="189"/>
    </location>
</feature>
<dbReference type="AlphaFoldDB" id="A0AAV2SBR2"/>
<sequence length="518" mass="56424">MPEPRRSSRVCKKSVLFNGFETQISSSSSDSEGGRSHTTRRRPKKSNKKVGVTKGRGGASANRISDSETQNTQVLENGPVQGGSQDVHESGESDTDINITIATENAVSEAERGVGEGTSAEDGAGGLGGGLSNPTDSESSQLTREPEYGEDREDERPQSDNGLGTILDQQTSEATNSDVTGEAANSSYLSVGGQGGGGGGDLGQLDNDHAGEVARDVNGSNNGTAVIDNETETNSEDIYEEETDAPEYVDVRNLTKIIELQNRDMKSVKDQVVKMYRAMSVLFSLLTPGCLKEAKQMNGDEVKQNNVLERLISDAEDGILAKRLSKVVNENGKTKNENAWETVNRSGKRPSERSEMGPALAEADITTTAATTPVVETTAPVDVADQRNEYLDRQRDLNDAKRRRKNIIIVGVKETRSGVSQYRADKDTLGDIMKKLGCERKLRDVVDICRLGNRTQSGRRNNRLIKVDFKSETTVMDILARAPRLAVDPIFSRIYLKKDLTLAERKKISRKKEKIGVL</sequence>
<feature type="compositionally biased region" description="Basic residues" evidence="1">
    <location>
        <begin position="37"/>
        <end position="48"/>
    </location>
</feature>